<dbReference type="STRING" id="1314782.A0A165QR56"/>
<evidence type="ECO:0000256" key="1">
    <source>
        <dbReference type="SAM" id="MobiDB-lite"/>
    </source>
</evidence>
<feature type="compositionally biased region" description="Low complexity" evidence="1">
    <location>
        <begin position="283"/>
        <end position="298"/>
    </location>
</feature>
<evidence type="ECO:0000313" key="2">
    <source>
        <dbReference type="EMBL" id="KZT22759.1"/>
    </source>
</evidence>
<gene>
    <name evidence="2" type="ORF">NEOLEDRAFT_1137552</name>
</gene>
<proteinExistence type="predicted"/>
<reference evidence="2 3" key="1">
    <citation type="journal article" date="2016" name="Mol. Biol. Evol.">
        <title>Comparative Genomics of Early-Diverging Mushroom-Forming Fungi Provides Insights into the Origins of Lignocellulose Decay Capabilities.</title>
        <authorList>
            <person name="Nagy L.G."/>
            <person name="Riley R."/>
            <person name="Tritt A."/>
            <person name="Adam C."/>
            <person name="Daum C."/>
            <person name="Floudas D."/>
            <person name="Sun H."/>
            <person name="Yadav J.S."/>
            <person name="Pangilinan J."/>
            <person name="Larsson K.H."/>
            <person name="Matsuura K."/>
            <person name="Barry K."/>
            <person name="Labutti K."/>
            <person name="Kuo R."/>
            <person name="Ohm R.A."/>
            <person name="Bhattacharya S.S."/>
            <person name="Shirouzu T."/>
            <person name="Yoshinaga Y."/>
            <person name="Martin F.M."/>
            <person name="Grigoriev I.V."/>
            <person name="Hibbett D.S."/>
        </authorList>
    </citation>
    <scope>NUCLEOTIDE SEQUENCE [LARGE SCALE GENOMIC DNA]</scope>
    <source>
        <strain evidence="2 3">HHB14362 ss-1</strain>
    </source>
</reference>
<feature type="region of interest" description="Disordered" evidence="1">
    <location>
        <begin position="123"/>
        <end position="160"/>
    </location>
</feature>
<keyword evidence="3" id="KW-1185">Reference proteome</keyword>
<dbReference type="AlphaFoldDB" id="A0A165QR56"/>
<dbReference type="Proteomes" id="UP000076761">
    <property type="component" value="Unassembled WGS sequence"/>
</dbReference>
<organism evidence="2 3">
    <name type="scientific">Neolentinus lepideus HHB14362 ss-1</name>
    <dbReference type="NCBI Taxonomy" id="1314782"/>
    <lineage>
        <taxon>Eukaryota</taxon>
        <taxon>Fungi</taxon>
        <taxon>Dikarya</taxon>
        <taxon>Basidiomycota</taxon>
        <taxon>Agaricomycotina</taxon>
        <taxon>Agaricomycetes</taxon>
        <taxon>Gloeophyllales</taxon>
        <taxon>Gloeophyllaceae</taxon>
        <taxon>Neolentinus</taxon>
    </lineage>
</organism>
<protein>
    <submittedName>
        <fullName evidence="2">Uncharacterized protein</fullName>
    </submittedName>
</protein>
<feature type="region of interest" description="Disordered" evidence="1">
    <location>
        <begin position="212"/>
        <end position="237"/>
    </location>
</feature>
<name>A0A165QR56_9AGAM</name>
<dbReference type="EMBL" id="KV425592">
    <property type="protein sequence ID" value="KZT22759.1"/>
    <property type="molecule type" value="Genomic_DNA"/>
</dbReference>
<feature type="compositionally biased region" description="Basic and acidic residues" evidence="1">
    <location>
        <begin position="123"/>
        <end position="138"/>
    </location>
</feature>
<accession>A0A165QR56</accession>
<evidence type="ECO:0000313" key="3">
    <source>
        <dbReference type="Proteomes" id="UP000076761"/>
    </source>
</evidence>
<dbReference type="OrthoDB" id="3258279at2759"/>
<sequence length="326" mass="36055">MLCFIPRLVPCIGVLCFARRVQLVGRVNALRHRQREGRGAPGTPVLFSKAKPVPKSTPFIPSSALKSPLSSQWTMYSDLDVPEFTPLARKIAGSWREPSLERPRLAAALLGRRYGTLVEEARRSEGVLEDRDGSDKSSTDVSIDSAAEASTVGEDTSVTSASIARLSPPLVSKPAPRPSLGGRVKGLLFSYLPTLSRKPALLKEHRPAAPGLALPLPPPEVLNRPRTVNTPGPKPVERAVAPTVHLRDVGVKEMKSRIPVMRREKPRRLVELRHVERQEADTSVSSASSGRRSSAGSVRDLREWFEEREKMVREETWRNLRRKQGV</sequence>
<dbReference type="InParanoid" id="A0A165QR56"/>
<feature type="region of interest" description="Disordered" evidence="1">
    <location>
        <begin position="274"/>
        <end position="300"/>
    </location>
</feature>